<evidence type="ECO:0000313" key="3">
    <source>
        <dbReference type="Proteomes" id="UP001066276"/>
    </source>
</evidence>
<comment type="caution">
    <text evidence="2">The sequence shown here is derived from an EMBL/GenBank/DDBJ whole genome shotgun (WGS) entry which is preliminary data.</text>
</comment>
<dbReference type="Proteomes" id="UP001066276">
    <property type="component" value="Chromosome 3_1"/>
</dbReference>
<protein>
    <submittedName>
        <fullName evidence="2">Uncharacterized protein</fullName>
    </submittedName>
</protein>
<gene>
    <name evidence="2" type="ORF">NDU88_007083</name>
</gene>
<dbReference type="EMBL" id="JANPWB010000005">
    <property type="protein sequence ID" value="KAJ1190345.1"/>
    <property type="molecule type" value="Genomic_DNA"/>
</dbReference>
<evidence type="ECO:0000256" key="1">
    <source>
        <dbReference type="SAM" id="MobiDB-lite"/>
    </source>
</evidence>
<accession>A0AAV7UMV3</accession>
<name>A0AAV7UMV3_PLEWA</name>
<sequence length="108" mass="11862">MFASCCAQWRDSFSVMVTVRSSGGLGTPALSLCEVAEPRGLFRRPEQATVARSGSGCVAALWLHVRGDAPRDRFQHLRGPENRCLGRQGLGPRRETRVGSWFGTMRSP</sequence>
<evidence type="ECO:0000313" key="2">
    <source>
        <dbReference type="EMBL" id="KAJ1190345.1"/>
    </source>
</evidence>
<proteinExistence type="predicted"/>
<dbReference type="AlphaFoldDB" id="A0AAV7UMV3"/>
<keyword evidence="3" id="KW-1185">Reference proteome</keyword>
<feature type="region of interest" description="Disordered" evidence="1">
    <location>
        <begin position="85"/>
        <end position="108"/>
    </location>
</feature>
<organism evidence="2 3">
    <name type="scientific">Pleurodeles waltl</name>
    <name type="common">Iberian ribbed newt</name>
    <dbReference type="NCBI Taxonomy" id="8319"/>
    <lineage>
        <taxon>Eukaryota</taxon>
        <taxon>Metazoa</taxon>
        <taxon>Chordata</taxon>
        <taxon>Craniata</taxon>
        <taxon>Vertebrata</taxon>
        <taxon>Euteleostomi</taxon>
        <taxon>Amphibia</taxon>
        <taxon>Batrachia</taxon>
        <taxon>Caudata</taxon>
        <taxon>Salamandroidea</taxon>
        <taxon>Salamandridae</taxon>
        <taxon>Pleurodelinae</taxon>
        <taxon>Pleurodeles</taxon>
    </lineage>
</organism>
<reference evidence="2" key="1">
    <citation type="journal article" date="2022" name="bioRxiv">
        <title>Sequencing and chromosome-scale assembly of the giantPleurodeles waltlgenome.</title>
        <authorList>
            <person name="Brown T."/>
            <person name="Elewa A."/>
            <person name="Iarovenko S."/>
            <person name="Subramanian E."/>
            <person name="Araus A.J."/>
            <person name="Petzold A."/>
            <person name="Susuki M."/>
            <person name="Suzuki K.-i.T."/>
            <person name="Hayashi T."/>
            <person name="Toyoda A."/>
            <person name="Oliveira C."/>
            <person name="Osipova E."/>
            <person name="Leigh N.D."/>
            <person name="Simon A."/>
            <person name="Yun M.H."/>
        </authorList>
    </citation>
    <scope>NUCLEOTIDE SEQUENCE</scope>
    <source>
        <strain evidence="2">20211129_DDA</strain>
        <tissue evidence="2">Liver</tissue>
    </source>
</reference>